<evidence type="ECO:0000313" key="2">
    <source>
        <dbReference type="EMBL" id="AIY63904.1"/>
    </source>
</evidence>
<keyword evidence="3" id="KW-1185">Reference proteome</keyword>
<dbReference type="KEGG" id="pseo:OM33_01070"/>
<feature type="compositionally biased region" description="Basic residues" evidence="1">
    <location>
        <begin position="25"/>
        <end position="37"/>
    </location>
</feature>
<feature type="compositionally biased region" description="Basic and acidic residues" evidence="1">
    <location>
        <begin position="45"/>
        <end position="58"/>
    </location>
</feature>
<dbReference type="EMBL" id="CP009888">
    <property type="protein sequence ID" value="AIY63904.1"/>
    <property type="molecule type" value="Genomic_DNA"/>
</dbReference>
<dbReference type="Proteomes" id="UP000030341">
    <property type="component" value="Chromosome 1"/>
</dbReference>
<dbReference type="eggNOG" id="COG3122">
    <property type="taxonomic scope" value="Bacteria"/>
</dbReference>
<accession>A0A0A7EBG0</accession>
<feature type="region of interest" description="Disordered" evidence="1">
    <location>
        <begin position="1"/>
        <end position="58"/>
    </location>
</feature>
<sequence>MGSLQDQLLKAGLTTEHNMKVAKSEKRKQNKKKKKKGATSNPTDLQKHIEQTKAEQAKKAAEVNAQKQAELKEKEQVARVKQILEHHNQDEISGDVTFNFTFESKIKELEVNEITHKQLVKGLLAICYLEGKFYVLPDEPARKIAEVDEKYIVLHAEPEKDQKDEDDPYADFEIPDDIMW</sequence>
<dbReference type="OrthoDB" id="5294470at2"/>
<protein>
    <submittedName>
        <fullName evidence="2">Nucleoprotein/polynucleotide-associated enzyme</fullName>
    </submittedName>
</protein>
<dbReference type="AlphaFoldDB" id="A0A0A7EBG0"/>
<dbReference type="RefSeq" id="WP_010562096.1">
    <property type="nucleotide sequence ID" value="NZ_CP009888.1"/>
</dbReference>
<reference evidence="2 3" key="1">
    <citation type="submission" date="2014-11" db="EMBL/GenBank/DDBJ databases">
        <title>Complete Genome Sequence of Pseudoalteromonas sp. Strain OCN003 Isolated from Kaneohe Bay, Oahu, Hawaii.</title>
        <authorList>
            <person name="Beurmann S."/>
            <person name="Videau P."/>
            <person name="Ushijima B."/>
            <person name="Smith A.M."/>
            <person name="Aeby G.S."/>
            <person name="Callahan S.M."/>
            <person name="Belcaid M."/>
        </authorList>
    </citation>
    <scope>NUCLEOTIDE SEQUENCE [LARGE SCALE GENOMIC DNA]</scope>
    <source>
        <strain evidence="2 3">OCN003</strain>
    </source>
</reference>
<organism evidence="2 3">
    <name type="scientific">Pseudoalteromonas piratica</name>
    <dbReference type="NCBI Taxonomy" id="1348114"/>
    <lineage>
        <taxon>Bacteria</taxon>
        <taxon>Pseudomonadati</taxon>
        <taxon>Pseudomonadota</taxon>
        <taxon>Gammaproteobacteria</taxon>
        <taxon>Alteromonadales</taxon>
        <taxon>Pseudoalteromonadaceae</taxon>
        <taxon>Pseudoalteromonas</taxon>
    </lineage>
</organism>
<dbReference type="HOGENOM" id="CLU_098678_2_1_6"/>
<feature type="compositionally biased region" description="Acidic residues" evidence="1">
    <location>
        <begin position="164"/>
        <end position="180"/>
    </location>
</feature>
<feature type="region of interest" description="Disordered" evidence="1">
    <location>
        <begin position="156"/>
        <end position="180"/>
    </location>
</feature>
<evidence type="ECO:0000313" key="3">
    <source>
        <dbReference type="Proteomes" id="UP000030341"/>
    </source>
</evidence>
<dbReference type="Pfam" id="PF09831">
    <property type="entry name" value="DUF2058"/>
    <property type="match status" value="1"/>
</dbReference>
<gene>
    <name evidence="2" type="ORF">OM33_01070</name>
</gene>
<dbReference type="InterPro" id="IPR018636">
    <property type="entry name" value="DUF2058"/>
</dbReference>
<dbReference type="STRING" id="1348114.OM33_01070"/>
<evidence type="ECO:0000256" key="1">
    <source>
        <dbReference type="SAM" id="MobiDB-lite"/>
    </source>
</evidence>
<name>A0A0A7EBG0_9GAMM</name>
<proteinExistence type="predicted"/>